<sequence>MIRTSALLCVNDGKMLLVRVRDNTIWYFPGGKIDEGETHLQTILRELDEELDIQMQSSELKYLGEIITDNHDRTDTVSVHCYAGNITKPIKPCAEISEIKWFDLNDIEFMAPAVIESIHRWF</sequence>
<dbReference type="SUPFAM" id="SSF55811">
    <property type="entry name" value="Nudix"/>
    <property type="match status" value="1"/>
</dbReference>
<dbReference type="Pfam" id="PF00293">
    <property type="entry name" value="NUDIX"/>
    <property type="match status" value="1"/>
</dbReference>
<evidence type="ECO:0000259" key="3">
    <source>
        <dbReference type="PROSITE" id="PS51462"/>
    </source>
</evidence>
<dbReference type="CDD" id="cd04690">
    <property type="entry name" value="NUDIX_Hydrolase"/>
    <property type="match status" value="1"/>
</dbReference>
<name>A0ABM6M269_9GAMM</name>
<gene>
    <name evidence="4" type="ORF">CDV26_02140</name>
</gene>
<dbReference type="Gene3D" id="3.90.79.10">
    <property type="entry name" value="Nucleoside Triphosphate Pyrophosphohydrolase"/>
    <property type="match status" value="1"/>
</dbReference>
<organism evidence="4 5">
    <name type="scientific">Francisella halioticida</name>
    <dbReference type="NCBI Taxonomy" id="549298"/>
    <lineage>
        <taxon>Bacteria</taxon>
        <taxon>Pseudomonadati</taxon>
        <taxon>Pseudomonadota</taxon>
        <taxon>Gammaproteobacteria</taxon>
        <taxon>Thiotrichales</taxon>
        <taxon>Francisellaceae</taxon>
        <taxon>Francisella</taxon>
    </lineage>
</organism>
<proteinExistence type="predicted"/>
<keyword evidence="2" id="KW-0378">Hydrolase</keyword>
<dbReference type="EMBL" id="CP022132">
    <property type="protein sequence ID" value="ASG68982.1"/>
    <property type="molecule type" value="Genomic_DNA"/>
</dbReference>
<evidence type="ECO:0000313" key="5">
    <source>
        <dbReference type="Proteomes" id="UP000249910"/>
    </source>
</evidence>
<dbReference type="InterPro" id="IPR000086">
    <property type="entry name" value="NUDIX_hydrolase_dom"/>
</dbReference>
<feature type="domain" description="Nudix hydrolase" evidence="3">
    <location>
        <begin position="1"/>
        <end position="122"/>
    </location>
</feature>
<dbReference type="InterPro" id="IPR020084">
    <property type="entry name" value="NUDIX_hydrolase_CS"/>
</dbReference>
<dbReference type="PROSITE" id="PS00893">
    <property type="entry name" value="NUDIX_BOX"/>
    <property type="match status" value="1"/>
</dbReference>
<dbReference type="PANTHER" id="PTHR43046">
    <property type="entry name" value="GDP-MANNOSE MANNOSYL HYDROLASE"/>
    <property type="match status" value="1"/>
</dbReference>
<evidence type="ECO:0000256" key="2">
    <source>
        <dbReference type="ARBA" id="ARBA00022801"/>
    </source>
</evidence>
<reference evidence="4 5" key="1">
    <citation type="submission" date="2017-06" db="EMBL/GenBank/DDBJ databases">
        <title>Complete genome of Francisella halioticida.</title>
        <authorList>
            <person name="Sjodin A."/>
        </authorList>
    </citation>
    <scope>NUCLEOTIDE SEQUENCE [LARGE SCALE GENOMIC DNA]</scope>
    <source>
        <strain evidence="4 5">DSM 23729</strain>
    </source>
</reference>
<dbReference type="InterPro" id="IPR015797">
    <property type="entry name" value="NUDIX_hydrolase-like_dom_sf"/>
</dbReference>
<dbReference type="Proteomes" id="UP000249910">
    <property type="component" value="Chromosome"/>
</dbReference>
<dbReference type="PANTHER" id="PTHR43046:SF14">
    <property type="entry name" value="MUTT_NUDIX FAMILY PROTEIN"/>
    <property type="match status" value="1"/>
</dbReference>
<evidence type="ECO:0000256" key="1">
    <source>
        <dbReference type="ARBA" id="ARBA00001946"/>
    </source>
</evidence>
<comment type="cofactor">
    <cofactor evidence="1">
        <name>Mg(2+)</name>
        <dbReference type="ChEBI" id="CHEBI:18420"/>
    </cofactor>
</comment>
<dbReference type="RefSeq" id="WP_088773428.1">
    <property type="nucleotide sequence ID" value="NZ_CP022132.1"/>
</dbReference>
<evidence type="ECO:0000313" key="4">
    <source>
        <dbReference type="EMBL" id="ASG68982.1"/>
    </source>
</evidence>
<dbReference type="PROSITE" id="PS51462">
    <property type="entry name" value="NUDIX"/>
    <property type="match status" value="1"/>
</dbReference>
<keyword evidence="5" id="KW-1185">Reference proteome</keyword>
<accession>A0ABM6M269</accession>
<protein>
    <submittedName>
        <fullName evidence="4">DNA mismatch repair protein MutT</fullName>
    </submittedName>
</protein>